<dbReference type="PRINTS" id="PR00625">
    <property type="entry name" value="JDOMAIN"/>
</dbReference>
<reference evidence="5" key="1">
    <citation type="submission" date="2021-02" db="EMBL/GenBank/DDBJ databases">
        <authorList>
            <person name="Nowell W R."/>
        </authorList>
    </citation>
    <scope>NUCLEOTIDE SEQUENCE</scope>
</reference>
<dbReference type="InterPro" id="IPR051736">
    <property type="entry name" value="DnaJ-B11-like"/>
</dbReference>
<evidence type="ECO:0000313" key="7">
    <source>
        <dbReference type="Proteomes" id="UP000663866"/>
    </source>
</evidence>
<dbReference type="InterPro" id="IPR018253">
    <property type="entry name" value="DnaJ_domain_CS"/>
</dbReference>
<evidence type="ECO:0000259" key="3">
    <source>
        <dbReference type="PROSITE" id="PS50076"/>
    </source>
</evidence>
<dbReference type="Pfam" id="PF00226">
    <property type="entry name" value="DnaJ"/>
    <property type="match status" value="1"/>
</dbReference>
<dbReference type="InterPro" id="IPR002939">
    <property type="entry name" value="DnaJ_C"/>
</dbReference>
<evidence type="ECO:0000256" key="2">
    <source>
        <dbReference type="SAM" id="Phobius"/>
    </source>
</evidence>
<keyword evidence="2" id="KW-0812">Transmembrane</keyword>
<keyword evidence="2" id="KW-1133">Transmembrane helix</keyword>
<dbReference type="PROSITE" id="PS50076">
    <property type="entry name" value="DNAJ_2"/>
    <property type="match status" value="1"/>
</dbReference>
<comment type="caution">
    <text evidence="5">The sequence shown here is derived from an EMBL/GenBank/DDBJ whole genome shotgun (WGS) entry which is preliminary data.</text>
</comment>
<dbReference type="PANTHER" id="PTHR44298">
    <property type="entry name" value="DNAJ HOMOLOG SUBFAMILY B MEMBER 11"/>
    <property type="match status" value="1"/>
</dbReference>
<dbReference type="AlphaFoldDB" id="A0A819R6R2"/>
<dbReference type="CDD" id="cd06257">
    <property type="entry name" value="DnaJ"/>
    <property type="match status" value="1"/>
</dbReference>
<dbReference type="GO" id="GO:0006457">
    <property type="term" value="P:protein folding"/>
    <property type="evidence" value="ECO:0007669"/>
    <property type="project" value="InterPro"/>
</dbReference>
<keyword evidence="1" id="KW-0732">Signal</keyword>
<protein>
    <recommendedName>
        <fullName evidence="3">J domain-containing protein</fullName>
    </recommendedName>
</protein>
<dbReference type="PROSITE" id="PS00636">
    <property type="entry name" value="DNAJ_1"/>
    <property type="match status" value="1"/>
</dbReference>
<keyword evidence="2" id="KW-0472">Membrane</keyword>
<dbReference type="Proteomes" id="UP000663866">
    <property type="component" value="Unassembled WGS sequence"/>
</dbReference>
<accession>A0A819R6R2</accession>
<dbReference type="SUPFAM" id="SSF49493">
    <property type="entry name" value="HSP40/DnaJ peptide-binding domain"/>
    <property type="match status" value="2"/>
</dbReference>
<feature type="domain" description="J" evidence="3">
    <location>
        <begin position="96"/>
        <end position="161"/>
    </location>
</feature>
<evidence type="ECO:0000313" key="6">
    <source>
        <dbReference type="Proteomes" id="UP000663842"/>
    </source>
</evidence>
<dbReference type="GO" id="GO:0051082">
    <property type="term" value="F:unfolded protein binding"/>
    <property type="evidence" value="ECO:0007669"/>
    <property type="project" value="InterPro"/>
</dbReference>
<evidence type="ECO:0000313" key="5">
    <source>
        <dbReference type="EMBL" id="CAF4040993.1"/>
    </source>
</evidence>
<dbReference type="Gene3D" id="1.10.287.110">
    <property type="entry name" value="DnaJ domain"/>
    <property type="match status" value="1"/>
</dbReference>
<dbReference type="FunFam" id="2.60.260.20:FF:000013">
    <property type="entry name" value="DnaJ subfamily B member 11"/>
    <property type="match status" value="1"/>
</dbReference>
<dbReference type="SMART" id="SM00271">
    <property type="entry name" value="DnaJ"/>
    <property type="match status" value="1"/>
</dbReference>
<dbReference type="GO" id="GO:0005783">
    <property type="term" value="C:endoplasmic reticulum"/>
    <property type="evidence" value="ECO:0007669"/>
    <property type="project" value="TreeGrafter"/>
</dbReference>
<dbReference type="InterPro" id="IPR008971">
    <property type="entry name" value="HSP40/DnaJ_pept-bd"/>
</dbReference>
<evidence type="ECO:0000313" key="4">
    <source>
        <dbReference type="EMBL" id="CAF3953924.1"/>
    </source>
</evidence>
<dbReference type="GO" id="GO:0051787">
    <property type="term" value="F:misfolded protein binding"/>
    <property type="evidence" value="ECO:0007669"/>
    <property type="project" value="TreeGrafter"/>
</dbReference>
<dbReference type="EMBL" id="CAJOBG010001732">
    <property type="protein sequence ID" value="CAF3953924.1"/>
    <property type="molecule type" value="Genomic_DNA"/>
</dbReference>
<dbReference type="PANTHER" id="PTHR44298:SF1">
    <property type="entry name" value="DNAJ HOMOLOG SUBFAMILY B MEMBER 11"/>
    <property type="match status" value="1"/>
</dbReference>
<name>A0A819R6R2_9BILA</name>
<proteinExistence type="predicted"/>
<feature type="transmembrane region" description="Helical" evidence="2">
    <location>
        <begin position="75"/>
        <end position="94"/>
    </location>
</feature>
<dbReference type="InterPro" id="IPR036869">
    <property type="entry name" value="J_dom_sf"/>
</dbReference>
<gene>
    <name evidence="4" type="ORF">OVN521_LOCUS12412</name>
    <name evidence="5" type="ORF">UXM345_LOCUS18595</name>
</gene>
<dbReference type="Pfam" id="PF01556">
    <property type="entry name" value="DnaJ_C"/>
    <property type="match status" value="1"/>
</dbReference>
<dbReference type="InterPro" id="IPR001623">
    <property type="entry name" value="DnaJ_domain"/>
</dbReference>
<dbReference type="CDD" id="cd10747">
    <property type="entry name" value="DnaJ_C"/>
    <property type="match status" value="1"/>
</dbReference>
<dbReference type="Proteomes" id="UP000663842">
    <property type="component" value="Unassembled WGS sequence"/>
</dbReference>
<sequence length="426" mass="48808">MFLLGEVLETSFKSPLSDLKSVRSKNPPSSIEIQQKSNQYDSILYQLDLIHCHLNDIDHRMDDFNYRLKMKINSIIYLLVLFLLICIVDVISAGRDFYKILNLPKTATLNQVKKAYRKLAKELHPDKNKDDPKAQERFQDLGAAYEALSDPDKRKVYDKHGEDGLKRQGGENSFHDPFSSFFGDFFPFGGSRDDGHHQIPRGGDLVLDLYVTLEEVYNGNFVEVVRAKPVPKQTAGSRKCNCRMEMRTTQMGPGRFQMMQEQVCDECPNIKFVTEEKVLEIEVEAGVADGYEIPFTAEGEPHMEGEPGDLKFIIRIQKHPRFERKKNDLYTNLTITLQDALNGFDVSFPHLDGHDVIVKREKITWPGARIKKKGEGLPQHDQNNIIGDLYVTIDVDFPKGAFDNEQREAVKTLLQQESKHRLYNGL</sequence>
<dbReference type="Gene3D" id="2.60.260.20">
    <property type="entry name" value="Urease metallochaperone UreE, N-terminal domain"/>
    <property type="match status" value="2"/>
</dbReference>
<keyword evidence="7" id="KW-1185">Reference proteome</keyword>
<evidence type="ECO:0000256" key="1">
    <source>
        <dbReference type="ARBA" id="ARBA00022729"/>
    </source>
</evidence>
<dbReference type="EMBL" id="CAJOBF010002540">
    <property type="protein sequence ID" value="CAF4040993.1"/>
    <property type="molecule type" value="Genomic_DNA"/>
</dbReference>
<dbReference type="SUPFAM" id="SSF46565">
    <property type="entry name" value="Chaperone J-domain"/>
    <property type="match status" value="1"/>
</dbReference>
<organism evidence="5 6">
    <name type="scientific">Rotaria magnacalcarata</name>
    <dbReference type="NCBI Taxonomy" id="392030"/>
    <lineage>
        <taxon>Eukaryota</taxon>
        <taxon>Metazoa</taxon>
        <taxon>Spiralia</taxon>
        <taxon>Gnathifera</taxon>
        <taxon>Rotifera</taxon>
        <taxon>Eurotatoria</taxon>
        <taxon>Bdelloidea</taxon>
        <taxon>Philodinida</taxon>
        <taxon>Philodinidae</taxon>
        <taxon>Rotaria</taxon>
    </lineage>
</organism>